<dbReference type="Gene3D" id="3.40.50.880">
    <property type="match status" value="1"/>
</dbReference>
<dbReference type="Pfam" id="PF07584">
    <property type="entry name" value="BatA"/>
    <property type="match status" value="1"/>
</dbReference>
<dbReference type="InterPro" id="IPR029062">
    <property type="entry name" value="Class_I_gatase-like"/>
</dbReference>
<sequence length="906" mass="95402">MFALGPLAFAAPLALIALATLPILWRLLRATPPPPKRAVFPPLRLLKDAPDDAETPHHAPWWLILFRLLMAALIIIALARPIWQPDTTESAPRPLLLVIDDGWASAPGWTAMKREAERRLDRAESAGQPAALVLTAGGTDADEIRLSDAGAVARRLESADPQAWPPARAAAAARVSAARSDGSLDGTLDIVWLTDGITTDGAEDLAQALSSIGSVEALTPVPGRNALALGPPAVAADGFTIPVQRADDSTGITVSLVASGEDGRALARTELTLDAGVREARADIDLPLDLRNRVSAIRIEEQASAGAVQLTGDGWRRSRVGVIDAASEDGQPLLSDLHYVTRALEPFAEVQRDELDVLLENSPSVLVMVDAARSDDERISAFVENGGLLIRFAGPRMAARGDDLLPVQLREGGRLFGGAMAWDEPQRMAPFSANSPFAGLATNADAVVSSQVLAEPGSATDDRVWARLDDGTPLVTAARRGQGWIVLYHVTAGPEWSDLPLTGLFPRMLRRTLGLASGGSAPRAQSGRYALDSALNGEGRLGAAPPGAQAIPAELWDNARASAATPPGLYRLGSEGAALNVVRVGDVLSPLPDTLGGVRFAALETVREIRFAGPLLALALILLAVDAVIALLLAGRLPKLKFSRGPAAAAIAAALALPLTQHADAQDYDDSFAMEASLEMRFAYVETGNAAFDARTEAGMRGLTEAVSGRSAIEPAAPMGVNIEADEILFFPLIYWPVTNDAPPLSPHAAARVSAYLQSGGLIVFDTQDANLAATRAGAPHPGLARILETVDVPALAQLPADHVLTRTFYLLQDFPGRWTGGPVWVEADPDGAARDGASGVVIGSNDWASAWAVSTDGDPLSTVEGGEPQREMARRFGVNLAMYALTGNYKADQVHVPALLERLGQ</sequence>
<feature type="transmembrane region" description="Helical" evidence="1">
    <location>
        <begin position="611"/>
        <end position="634"/>
    </location>
</feature>
<evidence type="ECO:0000256" key="1">
    <source>
        <dbReference type="SAM" id="Phobius"/>
    </source>
</evidence>
<evidence type="ECO:0000313" key="4">
    <source>
        <dbReference type="EMBL" id="MEE2566162.1"/>
    </source>
</evidence>
<gene>
    <name evidence="4" type="ORF">V0U35_05665</name>
</gene>
<evidence type="ECO:0000259" key="2">
    <source>
        <dbReference type="Pfam" id="PF07584"/>
    </source>
</evidence>
<evidence type="ECO:0000259" key="3">
    <source>
        <dbReference type="Pfam" id="PF13709"/>
    </source>
</evidence>
<dbReference type="Pfam" id="PF13709">
    <property type="entry name" value="DUF4159"/>
    <property type="match status" value="1"/>
</dbReference>
<feature type="transmembrane region" description="Helical" evidence="1">
    <location>
        <begin position="61"/>
        <end position="83"/>
    </location>
</feature>
<dbReference type="CDD" id="cd03143">
    <property type="entry name" value="A4_beta-galactosidase_middle_domain"/>
    <property type="match status" value="1"/>
</dbReference>
<dbReference type="InterPro" id="IPR025297">
    <property type="entry name" value="DUF4159"/>
</dbReference>
<dbReference type="InterPro" id="IPR011933">
    <property type="entry name" value="Double_TM_dom"/>
</dbReference>
<dbReference type="SUPFAM" id="SSF52317">
    <property type="entry name" value="Class I glutamine amidotransferase-like"/>
    <property type="match status" value="1"/>
</dbReference>
<feature type="domain" description="DUF4159" evidence="3">
    <location>
        <begin position="681"/>
        <end position="886"/>
    </location>
</feature>
<dbReference type="EMBL" id="JAZDRO010000002">
    <property type="protein sequence ID" value="MEE2566162.1"/>
    <property type="molecule type" value="Genomic_DNA"/>
</dbReference>
<organism evidence="4 5">
    <name type="scientific">Hyphobacterium marinum</name>
    <dbReference type="NCBI Taxonomy" id="3116574"/>
    <lineage>
        <taxon>Bacteria</taxon>
        <taxon>Pseudomonadati</taxon>
        <taxon>Pseudomonadota</taxon>
        <taxon>Alphaproteobacteria</taxon>
        <taxon>Maricaulales</taxon>
        <taxon>Maricaulaceae</taxon>
        <taxon>Hyphobacterium</taxon>
    </lineage>
</organism>
<dbReference type="RefSeq" id="WP_330195703.1">
    <property type="nucleotide sequence ID" value="NZ_JAZDRO010000002.1"/>
</dbReference>
<evidence type="ECO:0000313" key="5">
    <source>
        <dbReference type="Proteomes" id="UP001310692"/>
    </source>
</evidence>
<keyword evidence="5" id="KW-1185">Reference proteome</keyword>
<name>A0ABU7LXZ7_9PROT</name>
<proteinExistence type="predicted"/>
<feature type="transmembrane region" description="Helical" evidence="1">
    <location>
        <begin position="6"/>
        <end position="28"/>
    </location>
</feature>
<comment type="caution">
    <text evidence="4">The sequence shown here is derived from an EMBL/GenBank/DDBJ whole genome shotgun (WGS) entry which is preliminary data.</text>
</comment>
<dbReference type="InterPro" id="IPR024163">
    <property type="entry name" value="Aerotolerance_reg_N"/>
</dbReference>
<protein>
    <submittedName>
        <fullName evidence="4">DUF4159 domain-containing protein</fullName>
    </submittedName>
</protein>
<dbReference type="PANTHER" id="PTHR37464">
    <property type="entry name" value="BLL2463 PROTEIN"/>
    <property type="match status" value="1"/>
</dbReference>
<reference evidence="4 5" key="1">
    <citation type="submission" date="2024-01" db="EMBL/GenBank/DDBJ databases">
        <title>Hyphobacterium bacterium isolated from marine sediment.</title>
        <authorList>
            <person name="Zhao S."/>
        </authorList>
    </citation>
    <scope>NUCLEOTIDE SEQUENCE [LARGE SCALE GENOMIC DNA]</scope>
    <source>
        <strain evidence="4 5">Y60-23</strain>
    </source>
</reference>
<dbReference type="Proteomes" id="UP001310692">
    <property type="component" value="Unassembled WGS sequence"/>
</dbReference>
<accession>A0ABU7LXZ7</accession>
<dbReference type="PANTHER" id="PTHR37464:SF1">
    <property type="entry name" value="BLL2463 PROTEIN"/>
    <property type="match status" value="1"/>
</dbReference>
<keyword evidence="1" id="KW-1133">Transmembrane helix</keyword>
<dbReference type="Gene3D" id="3.40.50.12140">
    <property type="entry name" value="Domain of unknown function DUF4159"/>
    <property type="match status" value="1"/>
</dbReference>
<dbReference type="NCBIfam" id="TIGR02226">
    <property type="entry name" value="two_anch"/>
    <property type="match status" value="1"/>
</dbReference>
<keyword evidence="1" id="KW-0812">Transmembrane</keyword>
<keyword evidence="1" id="KW-0472">Membrane</keyword>
<feature type="domain" description="Aerotolerance regulator N-terminal" evidence="2">
    <location>
        <begin position="8"/>
        <end position="81"/>
    </location>
</feature>